<sequence>MRRNSANRARHRSTRSPKRAGHRRAQERTEALELPNDDEVTTELQRAVCAARGNHGEQVERVRTEQTRLRATGKKQLRCCDRGSKHVRAGEVGTRGRGNSLSRREEQGAGSSEGTTSSTARERGELPQGSRAPEAPRLGMAAMGRELVEEGAAACRSSAHRGIRAEAEHAPWGTRRQGRESWRRGLLGDGEKETSSAGWGWGSAGEPPWEQAKGEQDAPRESWKEQRRPRKMTRQDI</sequence>
<reference evidence="2" key="2">
    <citation type="submission" date="2019-07" db="EMBL/GenBank/DDBJ databases">
        <authorList>
            <person name="Seetharam A."/>
            <person name="Woodhouse M."/>
            <person name="Cannon E."/>
        </authorList>
    </citation>
    <scope>NUCLEOTIDE SEQUENCE [LARGE SCALE GENOMIC DNA]</scope>
    <source>
        <strain evidence="2">cv. B73</strain>
    </source>
</reference>
<evidence type="ECO:0000313" key="3">
    <source>
        <dbReference type="Proteomes" id="UP000007305"/>
    </source>
</evidence>
<feature type="region of interest" description="Disordered" evidence="1">
    <location>
        <begin position="1"/>
        <end position="237"/>
    </location>
</feature>
<dbReference type="EnsemblPlants" id="Zm00001eb098130_T001">
    <property type="protein sequence ID" value="Zm00001eb098130_P001"/>
    <property type="gene ID" value="Zm00001eb098130"/>
</dbReference>
<keyword evidence="3" id="KW-1185">Reference proteome</keyword>
<evidence type="ECO:0000313" key="2">
    <source>
        <dbReference type="EnsemblPlants" id="Zm00001eb098130_P001"/>
    </source>
</evidence>
<reference evidence="2" key="3">
    <citation type="submission" date="2021-05" db="UniProtKB">
        <authorList>
            <consortium name="EnsemblPlants"/>
        </authorList>
    </citation>
    <scope>IDENTIFICATION</scope>
    <source>
        <strain evidence="2">cv. B73</strain>
    </source>
</reference>
<proteinExistence type="predicted"/>
<dbReference type="Gramene" id="Zm00001eb098130_T001">
    <property type="protein sequence ID" value="Zm00001eb098130_P001"/>
    <property type="gene ID" value="Zm00001eb098130"/>
</dbReference>
<name>A0A804MMS2_MAIZE</name>
<protein>
    <submittedName>
        <fullName evidence="2">Uncharacterized protein</fullName>
    </submittedName>
</protein>
<accession>A0A804MMS2</accession>
<feature type="compositionally biased region" description="Basic residues" evidence="1">
    <location>
        <begin position="1"/>
        <end position="23"/>
    </location>
</feature>
<dbReference type="Proteomes" id="UP000007305">
    <property type="component" value="Chromosome 2"/>
</dbReference>
<evidence type="ECO:0000256" key="1">
    <source>
        <dbReference type="SAM" id="MobiDB-lite"/>
    </source>
</evidence>
<dbReference type="InParanoid" id="A0A804MMS2"/>
<feature type="compositionally biased region" description="Basic residues" evidence="1">
    <location>
        <begin position="227"/>
        <end position="237"/>
    </location>
</feature>
<dbReference type="AlphaFoldDB" id="A0A804MMS2"/>
<feature type="compositionally biased region" description="Basic and acidic residues" evidence="1">
    <location>
        <begin position="212"/>
        <end position="226"/>
    </location>
</feature>
<reference evidence="3" key="1">
    <citation type="submission" date="2015-12" db="EMBL/GenBank/DDBJ databases">
        <title>Update maize B73 reference genome by single molecule sequencing technologies.</title>
        <authorList>
            <consortium name="Maize Genome Sequencing Project"/>
            <person name="Ware D."/>
        </authorList>
    </citation>
    <scope>NUCLEOTIDE SEQUENCE [LARGE SCALE GENOMIC DNA]</scope>
    <source>
        <strain evidence="3">cv. B73</strain>
    </source>
</reference>
<feature type="compositionally biased region" description="Low complexity" evidence="1">
    <location>
        <begin position="108"/>
        <end position="119"/>
    </location>
</feature>
<feature type="compositionally biased region" description="Basic and acidic residues" evidence="1">
    <location>
        <begin position="54"/>
        <end position="68"/>
    </location>
</feature>
<organism evidence="2 3">
    <name type="scientific">Zea mays</name>
    <name type="common">Maize</name>
    <dbReference type="NCBI Taxonomy" id="4577"/>
    <lineage>
        <taxon>Eukaryota</taxon>
        <taxon>Viridiplantae</taxon>
        <taxon>Streptophyta</taxon>
        <taxon>Embryophyta</taxon>
        <taxon>Tracheophyta</taxon>
        <taxon>Spermatophyta</taxon>
        <taxon>Magnoliopsida</taxon>
        <taxon>Liliopsida</taxon>
        <taxon>Poales</taxon>
        <taxon>Poaceae</taxon>
        <taxon>PACMAD clade</taxon>
        <taxon>Panicoideae</taxon>
        <taxon>Andropogonodae</taxon>
        <taxon>Andropogoneae</taxon>
        <taxon>Tripsacinae</taxon>
        <taxon>Zea</taxon>
    </lineage>
</organism>